<accession>A0A381Q1Y2</accession>
<proteinExistence type="predicted"/>
<reference evidence="1" key="1">
    <citation type="submission" date="2018-05" db="EMBL/GenBank/DDBJ databases">
        <authorList>
            <person name="Lanie J.A."/>
            <person name="Ng W.-L."/>
            <person name="Kazmierczak K.M."/>
            <person name="Andrzejewski T.M."/>
            <person name="Davidsen T.M."/>
            <person name="Wayne K.J."/>
            <person name="Tettelin H."/>
            <person name="Glass J.I."/>
            <person name="Rusch D."/>
            <person name="Podicherti R."/>
            <person name="Tsui H.-C.T."/>
            <person name="Winkler M.E."/>
        </authorList>
    </citation>
    <scope>NUCLEOTIDE SEQUENCE</scope>
</reference>
<organism evidence="1">
    <name type="scientific">marine metagenome</name>
    <dbReference type="NCBI Taxonomy" id="408172"/>
    <lineage>
        <taxon>unclassified sequences</taxon>
        <taxon>metagenomes</taxon>
        <taxon>ecological metagenomes</taxon>
    </lineage>
</organism>
<dbReference type="EMBL" id="UINC01001127">
    <property type="protein sequence ID" value="SUZ71623.1"/>
    <property type="molecule type" value="Genomic_DNA"/>
</dbReference>
<gene>
    <name evidence="1" type="ORF">METZ01_LOCUS24477</name>
</gene>
<name>A0A381Q1Y2_9ZZZZ</name>
<protein>
    <submittedName>
        <fullName evidence="1">Uncharacterized protein</fullName>
    </submittedName>
</protein>
<dbReference type="AlphaFoldDB" id="A0A381Q1Y2"/>
<evidence type="ECO:0000313" key="1">
    <source>
        <dbReference type="EMBL" id="SUZ71623.1"/>
    </source>
</evidence>
<sequence length="135" mass="15262">MEIGSIREETFVAETSVAENISASLVEQGLESVILEYAISIFPFSGAFENVPGYREDELPELIQGLISEGIVKVGFYFEEMQENLTIFYFLRLNEEKHVVLGLDPKEVSVSISNVKGIFRLNDEQYVNLLKIPHC</sequence>